<dbReference type="GO" id="GO:0009435">
    <property type="term" value="P:NAD+ biosynthetic process"/>
    <property type="evidence" value="ECO:0007669"/>
    <property type="project" value="UniProtKB-UniRule"/>
</dbReference>
<reference evidence="13 14" key="1">
    <citation type="submission" date="2018-12" db="EMBL/GenBank/DDBJ databases">
        <authorList>
            <consortium name="Pathogen Informatics"/>
        </authorList>
    </citation>
    <scope>NUCLEOTIDE SEQUENCE [LARGE SCALE GENOMIC DNA]</scope>
    <source>
        <strain evidence="13 14">NCTC11541</strain>
    </source>
</reference>
<dbReference type="HAMAP" id="MF_00244">
    <property type="entry name" value="NaMN_adenylyltr"/>
    <property type="match status" value="1"/>
</dbReference>
<dbReference type="NCBIfam" id="TIGR00482">
    <property type="entry name" value="nicotinate (nicotinamide) nucleotide adenylyltransferase"/>
    <property type="match status" value="1"/>
</dbReference>
<keyword evidence="7 11" id="KW-0547">Nucleotide-binding</keyword>
<dbReference type="RefSeq" id="WP_027304512.1">
    <property type="nucleotide sequence ID" value="NZ_CBCRZS010000019.1"/>
</dbReference>
<keyword evidence="4 11" id="KW-0662">Pyridine nucleotide biosynthesis</keyword>
<accession>A0A381E1U5</accession>
<comment type="pathway">
    <text evidence="2 11">Cofactor biosynthesis; NAD(+) biosynthesis; deamido-NAD(+) from nicotinate D-ribonucleotide: step 1/1.</text>
</comment>
<evidence type="ECO:0000313" key="14">
    <source>
        <dbReference type="Proteomes" id="UP000278157"/>
    </source>
</evidence>
<dbReference type="Pfam" id="PF01467">
    <property type="entry name" value="CTP_transf_like"/>
    <property type="match status" value="1"/>
</dbReference>
<dbReference type="OrthoDB" id="5295945at2"/>
<evidence type="ECO:0000256" key="9">
    <source>
        <dbReference type="ARBA" id="ARBA00023027"/>
    </source>
</evidence>
<evidence type="ECO:0000256" key="5">
    <source>
        <dbReference type="ARBA" id="ARBA00022679"/>
    </source>
</evidence>
<evidence type="ECO:0000256" key="3">
    <source>
        <dbReference type="ARBA" id="ARBA00009014"/>
    </source>
</evidence>
<evidence type="ECO:0000256" key="1">
    <source>
        <dbReference type="ARBA" id="ARBA00002324"/>
    </source>
</evidence>
<comment type="similarity">
    <text evidence="3 11">Belongs to the NadD family.</text>
</comment>
<evidence type="ECO:0000256" key="4">
    <source>
        <dbReference type="ARBA" id="ARBA00022642"/>
    </source>
</evidence>
<evidence type="ECO:0000259" key="12">
    <source>
        <dbReference type="Pfam" id="PF01467"/>
    </source>
</evidence>
<dbReference type="PANTHER" id="PTHR39321">
    <property type="entry name" value="NICOTINATE-NUCLEOTIDE ADENYLYLTRANSFERASE-RELATED"/>
    <property type="match status" value="1"/>
</dbReference>
<dbReference type="EC" id="2.7.7.18" evidence="11"/>
<organism evidence="13 14">
    <name type="scientific">Campylobacter upsaliensis</name>
    <dbReference type="NCBI Taxonomy" id="28080"/>
    <lineage>
        <taxon>Bacteria</taxon>
        <taxon>Pseudomonadati</taxon>
        <taxon>Campylobacterota</taxon>
        <taxon>Epsilonproteobacteria</taxon>
        <taxon>Campylobacterales</taxon>
        <taxon>Campylobacteraceae</taxon>
        <taxon>Campylobacter</taxon>
    </lineage>
</organism>
<keyword evidence="6 11" id="KW-0548">Nucleotidyltransferase</keyword>
<dbReference type="EMBL" id="LR134372">
    <property type="protein sequence ID" value="VEG85499.1"/>
    <property type="molecule type" value="Genomic_DNA"/>
</dbReference>
<dbReference type="GO" id="GO:0004515">
    <property type="term" value="F:nicotinate-nucleotide adenylyltransferase activity"/>
    <property type="evidence" value="ECO:0007669"/>
    <property type="project" value="UniProtKB-UniRule"/>
</dbReference>
<dbReference type="AlphaFoldDB" id="A0A381E1U5"/>
<keyword evidence="9 11" id="KW-0520">NAD</keyword>
<proteinExistence type="inferred from homology"/>
<keyword evidence="5 11" id="KW-0808">Transferase</keyword>
<name>A0A381E1U5_CAMUP</name>
<dbReference type="SUPFAM" id="SSF52374">
    <property type="entry name" value="Nucleotidylyl transferase"/>
    <property type="match status" value="1"/>
</dbReference>
<evidence type="ECO:0000256" key="10">
    <source>
        <dbReference type="ARBA" id="ARBA00048721"/>
    </source>
</evidence>
<keyword evidence="8 11" id="KW-0067">ATP-binding</keyword>
<feature type="domain" description="Cytidyltransferase-like" evidence="12">
    <location>
        <begin position="5"/>
        <end position="156"/>
    </location>
</feature>
<evidence type="ECO:0000313" key="13">
    <source>
        <dbReference type="EMBL" id="VEG85499.1"/>
    </source>
</evidence>
<sequence length="179" mass="20913">MKIALFGGSFDPPHQGHESVIKEALNTLEIDKLIIMPAFISPFKESVSVPAQKRLEWVKKLWGKLEKVEICDFEIKQNRPVPSIESVNFLYQIYKPSKFYLLVGADHLQTLSSWHSFEELKKKVEFVIAKRDKIVIPKNFKDLNTHINISSSFIRKHLNLDKVSDEIQEEVKKYYQKQL</sequence>
<dbReference type="NCBIfam" id="TIGR00125">
    <property type="entry name" value="cyt_tran_rel"/>
    <property type="match status" value="1"/>
</dbReference>
<dbReference type="PANTHER" id="PTHR39321:SF3">
    <property type="entry name" value="PHOSPHOPANTETHEINE ADENYLYLTRANSFERASE"/>
    <property type="match status" value="1"/>
</dbReference>
<dbReference type="Proteomes" id="UP000278157">
    <property type="component" value="Chromosome"/>
</dbReference>
<gene>
    <name evidence="11 13" type="primary">nadD</name>
    <name evidence="13" type="ORF">NCTC11541_01564</name>
</gene>
<dbReference type="CDD" id="cd02165">
    <property type="entry name" value="NMNAT"/>
    <property type="match status" value="1"/>
</dbReference>
<evidence type="ECO:0000256" key="2">
    <source>
        <dbReference type="ARBA" id="ARBA00005019"/>
    </source>
</evidence>
<comment type="function">
    <text evidence="1 11">Catalyzes the reversible adenylation of nicotinate mononucleotide (NaMN) to nicotinic acid adenine dinucleotide (NaAD).</text>
</comment>
<dbReference type="InterPro" id="IPR004821">
    <property type="entry name" value="Cyt_trans-like"/>
</dbReference>
<dbReference type="UniPathway" id="UPA00253">
    <property type="reaction ID" value="UER00332"/>
</dbReference>
<evidence type="ECO:0000256" key="11">
    <source>
        <dbReference type="HAMAP-Rule" id="MF_00244"/>
    </source>
</evidence>
<dbReference type="InterPro" id="IPR014729">
    <property type="entry name" value="Rossmann-like_a/b/a_fold"/>
</dbReference>
<evidence type="ECO:0000256" key="7">
    <source>
        <dbReference type="ARBA" id="ARBA00022741"/>
    </source>
</evidence>
<protein>
    <recommendedName>
        <fullName evidence="11">Probable nicotinate-nucleotide adenylyltransferase</fullName>
        <ecNumber evidence="11">2.7.7.18</ecNumber>
    </recommendedName>
    <alternativeName>
        <fullName evidence="11">Deamido-NAD(+) diphosphorylase</fullName>
    </alternativeName>
    <alternativeName>
        <fullName evidence="11">Deamido-NAD(+) pyrophosphorylase</fullName>
    </alternativeName>
    <alternativeName>
        <fullName evidence="11">Nicotinate mononucleotide adenylyltransferase</fullName>
        <shortName evidence="11">NaMN adenylyltransferase</shortName>
    </alternativeName>
</protein>
<dbReference type="GO" id="GO:0005524">
    <property type="term" value="F:ATP binding"/>
    <property type="evidence" value="ECO:0007669"/>
    <property type="project" value="UniProtKB-KW"/>
</dbReference>
<dbReference type="Gene3D" id="3.40.50.620">
    <property type="entry name" value="HUPs"/>
    <property type="match status" value="1"/>
</dbReference>
<evidence type="ECO:0000256" key="6">
    <source>
        <dbReference type="ARBA" id="ARBA00022695"/>
    </source>
</evidence>
<evidence type="ECO:0000256" key="8">
    <source>
        <dbReference type="ARBA" id="ARBA00022840"/>
    </source>
</evidence>
<comment type="catalytic activity">
    <reaction evidence="10 11">
        <text>nicotinate beta-D-ribonucleotide + ATP + H(+) = deamido-NAD(+) + diphosphate</text>
        <dbReference type="Rhea" id="RHEA:22860"/>
        <dbReference type="ChEBI" id="CHEBI:15378"/>
        <dbReference type="ChEBI" id="CHEBI:30616"/>
        <dbReference type="ChEBI" id="CHEBI:33019"/>
        <dbReference type="ChEBI" id="CHEBI:57502"/>
        <dbReference type="ChEBI" id="CHEBI:58437"/>
        <dbReference type="EC" id="2.7.7.18"/>
    </reaction>
</comment>
<dbReference type="InterPro" id="IPR005248">
    <property type="entry name" value="NadD/NMNAT"/>
</dbReference>